<proteinExistence type="predicted"/>
<evidence type="ECO:0000313" key="2">
    <source>
        <dbReference type="Proteomes" id="UP001499978"/>
    </source>
</evidence>
<evidence type="ECO:0000313" key="1">
    <source>
        <dbReference type="EMBL" id="GAA2522734.1"/>
    </source>
</evidence>
<protein>
    <submittedName>
        <fullName evidence="1">Uncharacterized protein</fullName>
    </submittedName>
</protein>
<accession>A0ABP6AT37</accession>
<gene>
    <name evidence="1" type="ORF">GCM10010201_21080</name>
</gene>
<organism evidence="1 2">
    <name type="scientific">Pilimelia columellifera subsp. columellifera</name>
    <dbReference type="NCBI Taxonomy" id="706583"/>
    <lineage>
        <taxon>Bacteria</taxon>
        <taxon>Bacillati</taxon>
        <taxon>Actinomycetota</taxon>
        <taxon>Actinomycetes</taxon>
        <taxon>Micromonosporales</taxon>
        <taxon>Micromonosporaceae</taxon>
        <taxon>Pilimelia</taxon>
    </lineage>
</organism>
<dbReference type="EMBL" id="BAAARY010000008">
    <property type="protein sequence ID" value="GAA2522734.1"/>
    <property type="molecule type" value="Genomic_DNA"/>
</dbReference>
<name>A0ABP6AT37_9ACTN</name>
<reference evidence="2" key="1">
    <citation type="journal article" date="2019" name="Int. J. Syst. Evol. Microbiol.">
        <title>The Global Catalogue of Microorganisms (GCM) 10K type strain sequencing project: providing services to taxonomists for standard genome sequencing and annotation.</title>
        <authorList>
            <consortium name="The Broad Institute Genomics Platform"/>
            <consortium name="The Broad Institute Genome Sequencing Center for Infectious Disease"/>
            <person name="Wu L."/>
            <person name="Ma J."/>
        </authorList>
    </citation>
    <scope>NUCLEOTIDE SEQUENCE [LARGE SCALE GENOMIC DNA]</scope>
    <source>
        <strain evidence="2">JCM 3367</strain>
    </source>
</reference>
<dbReference type="Proteomes" id="UP001499978">
    <property type="component" value="Unassembled WGS sequence"/>
</dbReference>
<sequence>MTSPKAGEVQLLSGLRLKVIAHPSGDGAAHRGYFQQVPLADWLATIADPDDDLTEHARAWTVEHARLGGLGWAGADELNAWLLARFGDAGASGAYGEGEPWALSTQIAASLLAEEAAAFVWAHTTAGELVIVYADRFGRLHSPEVWRVRDQARESAVNDFTRATGTCPSGHLLGYDGDRHRITAGRDEDLDVGFNDQLRVEVDEFGDLDPDTAWLSCPLCGQRATFTTIT</sequence>
<dbReference type="RefSeq" id="WP_344171757.1">
    <property type="nucleotide sequence ID" value="NZ_BAAARY010000008.1"/>
</dbReference>
<keyword evidence="2" id="KW-1185">Reference proteome</keyword>
<comment type="caution">
    <text evidence="1">The sequence shown here is derived from an EMBL/GenBank/DDBJ whole genome shotgun (WGS) entry which is preliminary data.</text>
</comment>